<gene>
    <name evidence="2" type="ORF">ANCCAN_00671</name>
</gene>
<feature type="chain" id="PRO_5016687169" evidence="1">
    <location>
        <begin position="18"/>
        <end position="111"/>
    </location>
</feature>
<evidence type="ECO:0000313" key="2">
    <source>
        <dbReference type="EMBL" id="RCN53118.1"/>
    </source>
</evidence>
<dbReference type="AlphaFoldDB" id="A0A368HBQ5"/>
<keyword evidence="3" id="KW-1185">Reference proteome</keyword>
<protein>
    <submittedName>
        <fullName evidence="2">Uncharacterized protein</fullName>
    </submittedName>
</protein>
<reference evidence="2 3" key="1">
    <citation type="submission" date="2014-10" db="EMBL/GenBank/DDBJ databases">
        <title>Draft genome of the hookworm Ancylostoma caninum.</title>
        <authorList>
            <person name="Mitreva M."/>
        </authorList>
    </citation>
    <scope>NUCLEOTIDE SEQUENCE [LARGE SCALE GENOMIC DNA]</scope>
    <source>
        <strain evidence="2 3">Baltimore</strain>
    </source>
</reference>
<dbReference type="Proteomes" id="UP000252519">
    <property type="component" value="Unassembled WGS sequence"/>
</dbReference>
<comment type="caution">
    <text evidence="2">The sequence shown here is derived from an EMBL/GenBank/DDBJ whole genome shotgun (WGS) entry which is preliminary data.</text>
</comment>
<keyword evidence="1" id="KW-0732">Signal</keyword>
<evidence type="ECO:0000256" key="1">
    <source>
        <dbReference type="SAM" id="SignalP"/>
    </source>
</evidence>
<dbReference type="EMBL" id="JOJR01000003">
    <property type="protein sequence ID" value="RCN53118.1"/>
    <property type="molecule type" value="Genomic_DNA"/>
</dbReference>
<accession>A0A368HBQ5</accession>
<evidence type="ECO:0000313" key="3">
    <source>
        <dbReference type="Proteomes" id="UP000252519"/>
    </source>
</evidence>
<name>A0A368HBQ5_ANCCA</name>
<feature type="signal peptide" evidence="1">
    <location>
        <begin position="1"/>
        <end position="17"/>
    </location>
</feature>
<sequence>MRYIQLALLFFLACVASIIDKEWITDCQIHCIRSADRYKKLKTKYPNRDEMRKRLTRMCENEDRKNRRIPVCSTVAGLILNSWKGMKVEYMDMKMLCEYCKYGCNKYGPKK</sequence>
<organism evidence="2 3">
    <name type="scientific">Ancylostoma caninum</name>
    <name type="common">Dog hookworm</name>
    <dbReference type="NCBI Taxonomy" id="29170"/>
    <lineage>
        <taxon>Eukaryota</taxon>
        <taxon>Metazoa</taxon>
        <taxon>Ecdysozoa</taxon>
        <taxon>Nematoda</taxon>
        <taxon>Chromadorea</taxon>
        <taxon>Rhabditida</taxon>
        <taxon>Rhabditina</taxon>
        <taxon>Rhabditomorpha</taxon>
        <taxon>Strongyloidea</taxon>
        <taxon>Ancylostomatidae</taxon>
        <taxon>Ancylostomatinae</taxon>
        <taxon>Ancylostoma</taxon>
    </lineage>
</organism>
<proteinExistence type="predicted"/>